<accession>A0A644TCX4</accession>
<protein>
    <submittedName>
        <fullName evidence="2">Uncharacterized protein</fullName>
    </submittedName>
</protein>
<reference evidence="2" key="1">
    <citation type="submission" date="2019-08" db="EMBL/GenBank/DDBJ databases">
        <authorList>
            <person name="Kucharzyk K."/>
            <person name="Murdoch R.W."/>
            <person name="Higgins S."/>
            <person name="Loffler F."/>
        </authorList>
    </citation>
    <scope>NUCLEOTIDE SEQUENCE</scope>
</reference>
<sequence length="336" mass="36713">MGRAFEAAKRYIRIIIAVAILPILFPLNVVSAADPVAPDTFQIISVEAMHNLIEEDDFLLAFTYNIQYDAGQPSAPASDLFHFRLMDTDGTTQLGAVAPYPYYNSGYDMGVSAFYFTAAGAPTWEGAYKLRIEGNPKYWSTSPAVSYTLVTSDYSQLDDEDENRTLLGNYLVDVLRDLEINWDTKMVAESDLGTILSSTGETYLRGTVSGIQTMCPQIFAIQTSTPDFEETAWTGAQGESYKTRYDGTWIGNSLQKMEDGLHVPWNVLTGIGILAIILGLFVLSYAKFSTTTPALISGAAVFLMGAVMGFIAPAIMALAGLTAGGFLVYIFFFRHG</sequence>
<evidence type="ECO:0000256" key="1">
    <source>
        <dbReference type="SAM" id="Phobius"/>
    </source>
</evidence>
<keyword evidence="1" id="KW-0812">Transmembrane</keyword>
<organism evidence="2">
    <name type="scientific">bioreactor metagenome</name>
    <dbReference type="NCBI Taxonomy" id="1076179"/>
    <lineage>
        <taxon>unclassified sequences</taxon>
        <taxon>metagenomes</taxon>
        <taxon>ecological metagenomes</taxon>
    </lineage>
</organism>
<gene>
    <name evidence="2" type="ORF">SDC9_10436</name>
</gene>
<name>A0A644TCX4_9ZZZZ</name>
<dbReference type="EMBL" id="VSSQ01000026">
    <property type="protein sequence ID" value="MPL64775.1"/>
    <property type="molecule type" value="Genomic_DNA"/>
</dbReference>
<keyword evidence="1" id="KW-1133">Transmembrane helix</keyword>
<dbReference type="AlphaFoldDB" id="A0A644TCX4"/>
<keyword evidence="1" id="KW-0472">Membrane</keyword>
<evidence type="ECO:0000313" key="2">
    <source>
        <dbReference type="EMBL" id="MPL64775.1"/>
    </source>
</evidence>
<feature type="transmembrane region" description="Helical" evidence="1">
    <location>
        <begin position="298"/>
        <end position="331"/>
    </location>
</feature>
<proteinExistence type="predicted"/>
<feature type="transmembrane region" description="Helical" evidence="1">
    <location>
        <begin position="263"/>
        <end position="286"/>
    </location>
</feature>
<comment type="caution">
    <text evidence="2">The sequence shown here is derived from an EMBL/GenBank/DDBJ whole genome shotgun (WGS) entry which is preliminary data.</text>
</comment>